<dbReference type="OrthoDB" id="315686at2"/>
<protein>
    <recommendedName>
        <fullName evidence="3">Polyketide cyclase/dehydrase</fullName>
    </recommendedName>
</protein>
<dbReference type="SUPFAM" id="SSF55961">
    <property type="entry name" value="Bet v1-like"/>
    <property type="match status" value="1"/>
</dbReference>
<dbReference type="Pfam" id="PF10604">
    <property type="entry name" value="Polyketide_cyc2"/>
    <property type="match status" value="1"/>
</dbReference>
<feature type="transmembrane region" description="Helical" evidence="1">
    <location>
        <begin position="103"/>
        <end position="124"/>
    </location>
</feature>
<gene>
    <name evidence="2" type="ordered locus">Caul_1056</name>
</gene>
<evidence type="ECO:0000313" key="2">
    <source>
        <dbReference type="EMBL" id="ABZ70186.1"/>
    </source>
</evidence>
<dbReference type="AlphaFoldDB" id="B0SX25"/>
<keyword evidence="1" id="KW-0812">Transmembrane</keyword>
<evidence type="ECO:0000256" key="1">
    <source>
        <dbReference type="SAM" id="Phobius"/>
    </source>
</evidence>
<accession>B0SX25</accession>
<feature type="transmembrane region" description="Helical" evidence="1">
    <location>
        <begin position="48"/>
        <end position="66"/>
    </location>
</feature>
<name>B0SX25_CAUSK</name>
<keyword evidence="1" id="KW-1133">Transmembrane helix</keyword>
<dbReference type="InterPro" id="IPR023393">
    <property type="entry name" value="START-like_dom_sf"/>
</dbReference>
<keyword evidence="1" id="KW-0472">Membrane</keyword>
<reference evidence="2" key="1">
    <citation type="submission" date="2008-01" db="EMBL/GenBank/DDBJ databases">
        <title>Complete sequence of chromosome of Caulobacter sp. K31.</title>
        <authorList>
            <consortium name="US DOE Joint Genome Institute"/>
            <person name="Copeland A."/>
            <person name="Lucas S."/>
            <person name="Lapidus A."/>
            <person name="Barry K."/>
            <person name="Glavina del Rio T."/>
            <person name="Dalin E."/>
            <person name="Tice H."/>
            <person name="Pitluck S."/>
            <person name="Bruce D."/>
            <person name="Goodwin L."/>
            <person name="Thompson L.S."/>
            <person name="Brettin T."/>
            <person name="Detter J.C."/>
            <person name="Han C."/>
            <person name="Schmutz J."/>
            <person name="Larimer F."/>
            <person name="Land M."/>
            <person name="Hauser L."/>
            <person name="Kyrpides N."/>
            <person name="Kim E."/>
            <person name="Stephens C."/>
            <person name="Richardson P."/>
        </authorList>
    </citation>
    <scope>NUCLEOTIDE SEQUENCE [LARGE SCALE GENOMIC DNA]</scope>
    <source>
        <strain evidence="2">K31</strain>
    </source>
</reference>
<dbReference type="KEGG" id="cak:Caul_1056"/>
<dbReference type="STRING" id="366602.Caul_1056"/>
<organism evidence="2">
    <name type="scientific">Caulobacter sp. (strain K31)</name>
    <dbReference type="NCBI Taxonomy" id="366602"/>
    <lineage>
        <taxon>Bacteria</taxon>
        <taxon>Pseudomonadati</taxon>
        <taxon>Pseudomonadota</taxon>
        <taxon>Alphaproteobacteria</taxon>
        <taxon>Caulobacterales</taxon>
        <taxon>Caulobacteraceae</taxon>
        <taxon>Caulobacter</taxon>
    </lineage>
</organism>
<feature type="transmembrane region" description="Helical" evidence="1">
    <location>
        <begin position="78"/>
        <end position="97"/>
    </location>
</feature>
<dbReference type="EMBL" id="CP000927">
    <property type="protein sequence ID" value="ABZ70186.1"/>
    <property type="molecule type" value="Genomic_DNA"/>
</dbReference>
<proteinExistence type="predicted"/>
<dbReference type="InterPro" id="IPR019587">
    <property type="entry name" value="Polyketide_cyclase/dehydratase"/>
</dbReference>
<sequence length="329" mass="36310">MDEDGPRPRDYRGAALRIVAAMAVALAFGLGVYALLEATRPTNGLISFSFLLMLPAAISAFVAYVADPWGERRLGAYMMVPVWLLLAVVLVSIFALKEGAVCVIMLAPLWVGSGAAGAAITYHLRRRLRRGRTYCLAMLALPLVVMQVEPHVPLPAAGAVVTRSIIVEAPPERIWPLLRGIPDVRPGEGRWNLSQDVIGVPRPLGARLVGEGVGAERLAKWGTEVSFRERITEWSPGRRIGWRFIFDDVDGWRFTDRHLTPDSAYFRVTTGGYSLTPLGEGRTRLTLETRYWMKTPVNGYSALWGQFFLGDLEGNLLALVKNRAEQPVS</sequence>
<dbReference type="eggNOG" id="ENOG502ZK8N">
    <property type="taxonomic scope" value="Bacteria"/>
</dbReference>
<dbReference type="HOGENOM" id="CLU_059502_0_0_5"/>
<dbReference type="Gene3D" id="3.30.530.20">
    <property type="match status" value="1"/>
</dbReference>
<evidence type="ECO:0008006" key="3">
    <source>
        <dbReference type="Google" id="ProtNLM"/>
    </source>
</evidence>
<feature type="transmembrane region" description="Helical" evidence="1">
    <location>
        <begin position="14"/>
        <end position="36"/>
    </location>
</feature>